<dbReference type="Proteomes" id="UP000664534">
    <property type="component" value="Unassembled WGS sequence"/>
</dbReference>
<evidence type="ECO:0000259" key="3">
    <source>
        <dbReference type="PROSITE" id="PS50137"/>
    </source>
</evidence>
<dbReference type="EMBL" id="CAJPDT010000175">
    <property type="protein sequence ID" value="CAF9942259.1"/>
    <property type="molecule type" value="Genomic_DNA"/>
</dbReference>
<organism evidence="4 5">
    <name type="scientific">Imshaugia aleurites</name>
    <dbReference type="NCBI Taxonomy" id="172621"/>
    <lineage>
        <taxon>Eukaryota</taxon>
        <taxon>Fungi</taxon>
        <taxon>Dikarya</taxon>
        <taxon>Ascomycota</taxon>
        <taxon>Pezizomycotina</taxon>
        <taxon>Lecanoromycetes</taxon>
        <taxon>OSLEUM clade</taxon>
        <taxon>Lecanoromycetidae</taxon>
        <taxon>Lecanorales</taxon>
        <taxon>Lecanorineae</taxon>
        <taxon>Parmeliaceae</taxon>
        <taxon>Imshaugia</taxon>
    </lineage>
</organism>
<dbReference type="CDD" id="cd00048">
    <property type="entry name" value="DSRM_SF"/>
    <property type="match status" value="1"/>
</dbReference>
<keyword evidence="1" id="KW-0694">RNA-binding</keyword>
<dbReference type="SUPFAM" id="SSF54768">
    <property type="entry name" value="dsRNA-binding domain-like"/>
    <property type="match status" value="1"/>
</dbReference>
<keyword evidence="5" id="KW-1185">Reference proteome</keyword>
<dbReference type="AlphaFoldDB" id="A0A8H3PJZ1"/>
<dbReference type="OrthoDB" id="10426282at2759"/>
<comment type="caution">
    <text evidence="4">The sequence shown here is derived from an EMBL/GenBank/DDBJ whole genome shotgun (WGS) entry which is preliminary data.</text>
</comment>
<proteinExistence type="predicted"/>
<dbReference type="Pfam" id="PF00035">
    <property type="entry name" value="dsrm"/>
    <property type="match status" value="1"/>
</dbReference>
<feature type="compositionally biased region" description="Low complexity" evidence="2">
    <location>
        <begin position="181"/>
        <end position="198"/>
    </location>
</feature>
<dbReference type="Gene3D" id="3.30.160.20">
    <property type="match status" value="1"/>
</dbReference>
<evidence type="ECO:0000313" key="5">
    <source>
        <dbReference type="Proteomes" id="UP000664534"/>
    </source>
</evidence>
<dbReference type="PROSITE" id="PS50137">
    <property type="entry name" value="DS_RBD"/>
    <property type="match status" value="1"/>
</dbReference>
<evidence type="ECO:0000256" key="1">
    <source>
        <dbReference type="PROSITE-ProRule" id="PRU00266"/>
    </source>
</evidence>
<name>A0A8H3PJZ1_9LECA</name>
<gene>
    <name evidence="4" type="ORF">IMSHALPRED_003439</name>
</gene>
<reference evidence="4" key="1">
    <citation type="submission" date="2021-03" db="EMBL/GenBank/DDBJ databases">
        <authorList>
            <person name="Tagirdzhanova G."/>
        </authorList>
    </citation>
    <scope>NUCLEOTIDE SEQUENCE</scope>
</reference>
<feature type="domain" description="DRBM" evidence="3">
    <location>
        <begin position="202"/>
        <end position="277"/>
    </location>
</feature>
<feature type="region of interest" description="Disordered" evidence="2">
    <location>
        <begin position="168"/>
        <end position="200"/>
    </location>
</feature>
<evidence type="ECO:0000313" key="4">
    <source>
        <dbReference type="EMBL" id="CAF9942259.1"/>
    </source>
</evidence>
<dbReference type="SMART" id="SM00358">
    <property type="entry name" value="DSRM"/>
    <property type="match status" value="1"/>
</dbReference>
<accession>A0A8H3PJZ1</accession>
<evidence type="ECO:0000256" key="2">
    <source>
        <dbReference type="SAM" id="MobiDB-lite"/>
    </source>
</evidence>
<sequence length="277" mass="31559">MRTEWIEGPEETFHRDKWFGRQSLLYYQVEKMVDLLQSPKGIDFSETQRKALDKYPYSGFCQRLGLLDSPLSEKIQRLEPRPENQELFEAYVGITQRHLPKQHDTYQSLKQWLSDLESYTHPYPRSSEKEVLSNNMIPSTGRCPERPMVECVSDSPSGAIHSVLQPTLPISSRTPHQPALSTPCVSAPSPSSSPLSIPATRYRRKEIQELSTYTSRLIQYGIDSKIDVRYDPVVTEHGFPPLFHCKVHVGDFTTEGSGTTKKEAKHKASEAAFIHVP</sequence>
<dbReference type="GO" id="GO:0003723">
    <property type="term" value="F:RNA binding"/>
    <property type="evidence" value="ECO:0007669"/>
    <property type="project" value="UniProtKB-UniRule"/>
</dbReference>
<protein>
    <recommendedName>
        <fullName evidence="3">DRBM domain-containing protein</fullName>
    </recommendedName>
</protein>
<dbReference type="InterPro" id="IPR014720">
    <property type="entry name" value="dsRBD_dom"/>
</dbReference>